<gene>
    <name evidence="7" type="ORF">EJB06_13655</name>
</gene>
<dbReference type="FunFam" id="3.40.605.10:FF:000007">
    <property type="entry name" value="NAD/NADP-dependent betaine aldehyde dehydrogenase"/>
    <property type="match status" value="1"/>
</dbReference>
<accession>A0A430HMN6</accession>
<dbReference type="Proteomes" id="UP000278085">
    <property type="component" value="Unassembled WGS sequence"/>
</dbReference>
<evidence type="ECO:0000313" key="8">
    <source>
        <dbReference type="Proteomes" id="UP000278085"/>
    </source>
</evidence>
<dbReference type="Gene3D" id="3.40.605.10">
    <property type="entry name" value="Aldehyde Dehydrogenase, Chain A, domain 1"/>
    <property type="match status" value="2"/>
</dbReference>
<dbReference type="OrthoDB" id="6187633at2"/>
<evidence type="ECO:0000256" key="2">
    <source>
        <dbReference type="ARBA" id="ARBA00023002"/>
    </source>
</evidence>
<dbReference type="Pfam" id="PF00171">
    <property type="entry name" value="Aldedh"/>
    <property type="match status" value="2"/>
</dbReference>
<comment type="similarity">
    <text evidence="1 3 5">Belongs to the aldehyde dehydrogenase family.</text>
</comment>
<dbReference type="InterPro" id="IPR015590">
    <property type="entry name" value="Aldehyde_DH_dom"/>
</dbReference>
<sequence length="782" mass="83288">MDYGPAPESTKEAQAWLDQHERRFGLFIDNAWTDSSDTFASTNPADGKELAQLTQASNADVDRAVEAARRAQPGWVALGGHGRARVLYALARLLQKHARLFAVIETLDNGKTIRETRDADLPLASRHFYHHAGWAQLQSEEFADYRAVGVVGQIVPWNFPLLMLAWKIAPALAAGNTVVFKPAEFTSLSALLFAEICQQAGVPAGVVNIVTGDGRVGEAIVNHAGIDKIAFTGSTEVGRIIRKATAGSGKKLSLELGGKSPFIVFEDADLDAAVEGLVDSIWFNQGQVCCAGSRLLVQESIEERFLAKLRARMDNLRLGSPIEKSVDIGALVDPIQRQRIEGLVEAARAEGCTIYQPACELPATGSWFPPTLITGASTSAGIAQTEVFGPVLVAMSFRTPVEAVQLANNTVYGLAACVWSESISLALDLAPQIKAGVVWINTANQFDAACGFGGYRESGFGREGGKEGMYEYMTALSEDARPAAPGVAIKGKAKPAEAPGPFAIDRTAKMYIGGKQARPDGAYTRAIVGANGAFVGDVGEGGRKDIRNAVEAAHKASGWAKATSHNRAQVLYYIAENLAIRADEFAARLAAMTGAKNPEKEVQASIERLFYYAAWADKYDGLAHQPPMHGITVALNEPVGVIGIICPNESPLLGFISLVAPALALGNRVIAVPSEAYPLAATDLYQVLDTSDLPGGALNIITGSADELAKTLATHSDVDAVWRHDGSAEGCAEVERLSAESLKRTWVGGGKGRDWYDTKQAGGRAVLAHASQVKNVWIPYGV</sequence>
<dbReference type="PIRSF" id="PIRSF036490">
    <property type="entry name" value="Aldedh_dupl"/>
    <property type="match status" value="1"/>
</dbReference>
<evidence type="ECO:0000256" key="1">
    <source>
        <dbReference type="ARBA" id="ARBA00009986"/>
    </source>
</evidence>
<feature type="active site" evidence="4">
    <location>
        <position position="255"/>
    </location>
</feature>
<feature type="domain" description="Aldehyde dehydrogenase" evidence="6">
    <location>
        <begin position="32"/>
        <end position="474"/>
    </location>
</feature>
<dbReference type="EMBL" id="RXLQ01000006">
    <property type="protein sequence ID" value="RSZ58770.1"/>
    <property type="molecule type" value="Genomic_DNA"/>
</dbReference>
<keyword evidence="8" id="KW-1185">Reference proteome</keyword>
<evidence type="ECO:0000313" key="7">
    <source>
        <dbReference type="EMBL" id="RSZ58770.1"/>
    </source>
</evidence>
<dbReference type="InterPro" id="IPR016163">
    <property type="entry name" value="Ald_DH_C"/>
</dbReference>
<evidence type="ECO:0000256" key="5">
    <source>
        <dbReference type="RuleBase" id="RU003345"/>
    </source>
</evidence>
<evidence type="ECO:0000256" key="3">
    <source>
        <dbReference type="PIRNR" id="PIRNR036490"/>
    </source>
</evidence>
<dbReference type="InterPro" id="IPR029510">
    <property type="entry name" value="Ald_DH_CS_GLU"/>
</dbReference>
<dbReference type="InterPro" id="IPR016161">
    <property type="entry name" value="Ald_DH/histidinol_DH"/>
</dbReference>
<proteinExistence type="inferred from homology"/>
<dbReference type="FunFam" id="3.40.309.10:FF:000012">
    <property type="entry name" value="Betaine aldehyde dehydrogenase"/>
    <property type="match status" value="1"/>
</dbReference>
<organism evidence="7 8">
    <name type="scientific">Massilia atriviolacea</name>
    <dbReference type="NCBI Taxonomy" id="2495579"/>
    <lineage>
        <taxon>Bacteria</taxon>
        <taxon>Pseudomonadati</taxon>
        <taxon>Pseudomonadota</taxon>
        <taxon>Betaproteobacteria</taxon>
        <taxon>Burkholderiales</taxon>
        <taxon>Oxalobacteraceae</taxon>
        <taxon>Telluria group</taxon>
        <taxon>Massilia</taxon>
    </lineage>
</organism>
<dbReference type="PROSITE" id="PS00687">
    <property type="entry name" value="ALDEHYDE_DEHYDR_GLU"/>
    <property type="match status" value="1"/>
</dbReference>
<dbReference type="PANTHER" id="PTHR11699">
    <property type="entry name" value="ALDEHYDE DEHYDROGENASE-RELATED"/>
    <property type="match status" value="1"/>
</dbReference>
<dbReference type="AlphaFoldDB" id="A0A430HMN6"/>
<dbReference type="InterPro" id="IPR016162">
    <property type="entry name" value="Ald_DH_N"/>
</dbReference>
<evidence type="ECO:0000256" key="4">
    <source>
        <dbReference type="PROSITE-ProRule" id="PRU10007"/>
    </source>
</evidence>
<feature type="domain" description="Aldehyde dehydrogenase" evidence="6">
    <location>
        <begin position="530"/>
        <end position="747"/>
    </location>
</feature>
<dbReference type="SUPFAM" id="SSF53720">
    <property type="entry name" value="ALDH-like"/>
    <property type="match status" value="2"/>
</dbReference>
<dbReference type="InterPro" id="IPR011408">
    <property type="entry name" value="Aldehyde_DH"/>
</dbReference>
<name>A0A430HMN6_9BURK</name>
<protein>
    <submittedName>
        <fullName evidence="7">Aldehyde dehydrogenase family protein</fullName>
    </submittedName>
</protein>
<dbReference type="CDD" id="cd07111">
    <property type="entry name" value="ALDH_F16"/>
    <property type="match status" value="1"/>
</dbReference>
<dbReference type="GO" id="GO:0016620">
    <property type="term" value="F:oxidoreductase activity, acting on the aldehyde or oxo group of donors, NAD or NADP as acceptor"/>
    <property type="evidence" value="ECO:0007669"/>
    <property type="project" value="UniProtKB-UniRule"/>
</dbReference>
<comment type="caution">
    <text evidence="7">The sequence shown here is derived from an EMBL/GenBank/DDBJ whole genome shotgun (WGS) entry which is preliminary data.</text>
</comment>
<keyword evidence="2 5" id="KW-0560">Oxidoreductase</keyword>
<evidence type="ECO:0000259" key="6">
    <source>
        <dbReference type="Pfam" id="PF00171"/>
    </source>
</evidence>
<dbReference type="Gene3D" id="3.40.309.10">
    <property type="entry name" value="Aldehyde Dehydrogenase, Chain A, domain 2"/>
    <property type="match status" value="1"/>
</dbReference>
<reference evidence="7 8" key="1">
    <citation type="submission" date="2018-12" db="EMBL/GenBank/DDBJ databases">
        <authorList>
            <person name="Yang E."/>
        </authorList>
    </citation>
    <scope>NUCLEOTIDE SEQUENCE [LARGE SCALE GENOMIC DNA]</scope>
    <source>
        <strain evidence="7 8">SOD</strain>
    </source>
</reference>